<reference evidence="5" key="1">
    <citation type="submission" date="2018-07" db="EMBL/GenBank/DDBJ databases">
        <title>Genome sequencing of Paracoccus sp. SC2-6.</title>
        <authorList>
            <person name="Heo J."/>
            <person name="Kim S.-J."/>
            <person name="Kwon S.-W."/>
        </authorList>
    </citation>
    <scope>NUCLEOTIDE SEQUENCE [LARGE SCALE GENOMIC DNA]</scope>
    <source>
        <strain evidence="5">SC2-6</strain>
    </source>
</reference>
<dbReference type="Pfam" id="PF17932">
    <property type="entry name" value="TetR_C_24"/>
    <property type="match status" value="1"/>
</dbReference>
<dbReference type="OrthoDB" id="9814200at2"/>
<dbReference type="PROSITE" id="PS01081">
    <property type="entry name" value="HTH_TETR_1"/>
    <property type="match status" value="1"/>
</dbReference>
<dbReference type="InterPro" id="IPR050109">
    <property type="entry name" value="HTH-type_TetR-like_transc_reg"/>
</dbReference>
<proteinExistence type="predicted"/>
<evidence type="ECO:0000256" key="1">
    <source>
        <dbReference type="ARBA" id="ARBA00023125"/>
    </source>
</evidence>
<sequence>MARTHGSRAGTTGPLIRAAALRLFARHGYDGVSMRQIAAEVGLQAGALYGHVPDKQALLFGLLSDHMTALLAAWQDDPAAAPLTRLEAFVRFHVRLSLEHADGVFLSMIELRSLTPENLARITAQRRSYEDALQVILDAGRADGTMHVTEPRLTAMALIAMLTGVTSWYRAGGRLDRERIEALYWGLVRGAVTGGDRA</sequence>
<dbReference type="GO" id="GO:0003700">
    <property type="term" value="F:DNA-binding transcription factor activity"/>
    <property type="evidence" value="ECO:0007669"/>
    <property type="project" value="TreeGrafter"/>
</dbReference>
<feature type="domain" description="HTH tetR-type" evidence="3">
    <location>
        <begin position="10"/>
        <end position="70"/>
    </location>
</feature>
<dbReference type="SUPFAM" id="SSF48498">
    <property type="entry name" value="Tetracyclin repressor-like, C-terminal domain"/>
    <property type="match status" value="1"/>
</dbReference>
<dbReference type="KEGG" id="pars:DRW48_10810"/>
<dbReference type="InterPro" id="IPR009057">
    <property type="entry name" value="Homeodomain-like_sf"/>
</dbReference>
<evidence type="ECO:0000313" key="5">
    <source>
        <dbReference type="Proteomes" id="UP000252023"/>
    </source>
</evidence>
<gene>
    <name evidence="4" type="ORF">DRW48_10810</name>
</gene>
<feature type="DNA-binding region" description="H-T-H motif" evidence="2">
    <location>
        <begin position="33"/>
        <end position="52"/>
    </location>
</feature>
<dbReference type="PANTHER" id="PTHR30055:SF237">
    <property type="entry name" value="TRANSCRIPTIONAL REPRESSOR MCE3R"/>
    <property type="match status" value="1"/>
</dbReference>
<dbReference type="PRINTS" id="PR00455">
    <property type="entry name" value="HTHTETR"/>
</dbReference>
<dbReference type="RefSeq" id="WP_114076440.1">
    <property type="nucleotide sequence ID" value="NZ_CP030918.1"/>
</dbReference>
<dbReference type="EMBL" id="CP030918">
    <property type="protein sequence ID" value="AXC50121.1"/>
    <property type="molecule type" value="Genomic_DNA"/>
</dbReference>
<name>A0A344PL66_9RHOB</name>
<dbReference type="InterPro" id="IPR041490">
    <property type="entry name" value="KstR2_TetR_C"/>
</dbReference>
<keyword evidence="5" id="KW-1185">Reference proteome</keyword>
<organism evidence="4 5">
    <name type="scientific">Paracoccus suum</name>
    <dbReference type="NCBI Taxonomy" id="2259340"/>
    <lineage>
        <taxon>Bacteria</taxon>
        <taxon>Pseudomonadati</taxon>
        <taxon>Pseudomonadota</taxon>
        <taxon>Alphaproteobacteria</taxon>
        <taxon>Rhodobacterales</taxon>
        <taxon>Paracoccaceae</taxon>
        <taxon>Paracoccus</taxon>
    </lineage>
</organism>
<dbReference type="PROSITE" id="PS50977">
    <property type="entry name" value="HTH_TETR_2"/>
    <property type="match status" value="1"/>
</dbReference>
<keyword evidence="1 2" id="KW-0238">DNA-binding</keyword>
<evidence type="ECO:0000313" key="4">
    <source>
        <dbReference type="EMBL" id="AXC50121.1"/>
    </source>
</evidence>
<dbReference type="PANTHER" id="PTHR30055">
    <property type="entry name" value="HTH-TYPE TRANSCRIPTIONAL REGULATOR RUTR"/>
    <property type="match status" value="1"/>
</dbReference>
<dbReference type="Gene3D" id="1.10.357.10">
    <property type="entry name" value="Tetracycline Repressor, domain 2"/>
    <property type="match status" value="1"/>
</dbReference>
<accession>A0A344PL66</accession>
<dbReference type="Proteomes" id="UP000252023">
    <property type="component" value="Chromosome"/>
</dbReference>
<dbReference type="Pfam" id="PF00440">
    <property type="entry name" value="TetR_N"/>
    <property type="match status" value="1"/>
</dbReference>
<evidence type="ECO:0000256" key="2">
    <source>
        <dbReference type="PROSITE-ProRule" id="PRU00335"/>
    </source>
</evidence>
<dbReference type="InterPro" id="IPR036271">
    <property type="entry name" value="Tet_transcr_reg_TetR-rel_C_sf"/>
</dbReference>
<dbReference type="InterPro" id="IPR023772">
    <property type="entry name" value="DNA-bd_HTH_TetR-type_CS"/>
</dbReference>
<evidence type="ECO:0000259" key="3">
    <source>
        <dbReference type="PROSITE" id="PS50977"/>
    </source>
</evidence>
<dbReference type="SUPFAM" id="SSF46689">
    <property type="entry name" value="Homeodomain-like"/>
    <property type="match status" value="1"/>
</dbReference>
<dbReference type="AlphaFoldDB" id="A0A344PL66"/>
<dbReference type="GO" id="GO:0000976">
    <property type="term" value="F:transcription cis-regulatory region binding"/>
    <property type="evidence" value="ECO:0007669"/>
    <property type="project" value="TreeGrafter"/>
</dbReference>
<dbReference type="InterPro" id="IPR001647">
    <property type="entry name" value="HTH_TetR"/>
</dbReference>
<protein>
    <submittedName>
        <fullName evidence="4">TetR/AcrR family transcriptional regulator</fullName>
    </submittedName>
</protein>